<organism evidence="1 2">
    <name type="scientific">Roseburia inulinivorans DSM 16841</name>
    <dbReference type="NCBI Taxonomy" id="622312"/>
    <lineage>
        <taxon>Bacteria</taxon>
        <taxon>Bacillati</taxon>
        <taxon>Bacillota</taxon>
        <taxon>Clostridia</taxon>
        <taxon>Lachnospirales</taxon>
        <taxon>Lachnospiraceae</taxon>
        <taxon>Roseburia</taxon>
    </lineage>
</organism>
<reference evidence="1 2" key="2">
    <citation type="submission" date="2009-03" db="EMBL/GenBank/DDBJ databases">
        <title>Draft genome sequence of Roseburia inulinivorans (DSM 16841).</title>
        <authorList>
            <person name="Sudarsanam P."/>
            <person name="Ley R."/>
            <person name="Guruge J."/>
            <person name="Turnbaugh P.J."/>
            <person name="Mahowald M."/>
            <person name="Liep D."/>
            <person name="Gordon J."/>
        </authorList>
    </citation>
    <scope>NUCLEOTIDE SEQUENCE [LARGE SCALE GENOMIC DNA]</scope>
    <source>
        <strain evidence="1 2">DSM 16841</strain>
    </source>
</reference>
<evidence type="ECO:0000313" key="1">
    <source>
        <dbReference type="EMBL" id="EEG93339.1"/>
    </source>
</evidence>
<accession>C0FVF1</accession>
<comment type="caution">
    <text evidence="1">The sequence shown here is derived from an EMBL/GenBank/DDBJ whole genome shotgun (WGS) entry which is preliminary data.</text>
</comment>
<gene>
    <name evidence="1" type="ORF">ROSEINA2194_02724</name>
</gene>
<sequence>MYVIGKGTTILQVVPLLLKIKIAKLVAHCYNIDRETKEPGGLPSYFGGVNPPDARKEGVANVYYIL</sequence>
<name>C0FVF1_9FIRM</name>
<dbReference type="EMBL" id="ACFY01000104">
    <property type="protein sequence ID" value="EEG93339.1"/>
    <property type="molecule type" value="Genomic_DNA"/>
</dbReference>
<evidence type="ECO:0000313" key="2">
    <source>
        <dbReference type="Proteomes" id="UP000003561"/>
    </source>
</evidence>
<proteinExistence type="predicted"/>
<protein>
    <submittedName>
        <fullName evidence="1">Uncharacterized protein</fullName>
    </submittedName>
</protein>
<dbReference type="AlphaFoldDB" id="C0FVF1"/>
<dbReference type="Proteomes" id="UP000003561">
    <property type="component" value="Unassembled WGS sequence"/>
</dbReference>
<reference evidence="1 2" key="1">
    <citation type="submission" date="2009-02" db="EMBL/GenBank/DDBJ databases">
        <authorList>
            <person name="Fulton L."/>
            <person name="Clifton S."/>
            <person name="Fulton B."/>
            <person name="Xu J."/>
            <person name="Minx P."/>
            <person name="Pepin K.H."/>
            <person name="Johnson M."/>
            <person name="Bhonagiri V."/>
            <person name="Nash W.E."/>
            <person name="Mardis E.R."/>
            <person name="Wilson R.K."/>
        </authorList>
    </citation>
    <scope>NUCLEOTIDE SEQUENCE [LARGE SCALE GENOMIC DNA]</scope>
    <source>
        <strain evidence="1 2">DSM 16841</strain>
    </source>
</reference>